<evidence type="ECO:0000256" key="6">
    <source>
        <dbReference type="ARBA" id="ARBA00022723"/>
    </source>
</evidence>
<feature type="binding site" evidence="14">
    <location>
        <position position="580"/>
    </location>
    <ligand>
        <name>L-isoleucyl-5'-AMP</name>
        <dbReference type="ChEBI" id="CHEBI:178002"/>
    </ligand>
</feature>
<keyword evidence="11 14" id="KW-0030">Aminoacyl-tRNA synthetase</keyword>
<dbReference type="HAMAP" id="MF_02002">
    <property type="entry name" value="Ile_tRNA_synth_type1"/>
    <property type="match status" value="1"/>
</dbReference>
<feature type="binding site" evidence="14">
    <location>
        <position position="934"/>
    </location>
    <ligand>
        <name>Zn(2+)</name>
        <dbReference type="ChEBI" id="CHEBI:29105"/>
    </ligand>
</feature>
<dbReference type="Pfam" id="PF06827">
    <property type="entry name" value="zf-FPG_IleRS"/>
    <property type="match status" value="1"/>
</dbReference>
<keyword evidence="10 14" id="KW-0648">Protein biosynthesis</keyword>
<feature type="binding site" evidence="14">
    <location>
        <position position="958"/>
    </location>
    <ligand>
        <name>Zn(2+)</name>
        <dbReference type="ChEBI" id="CHEBI:29105"/>
    </ligand>
</feature>
<dbReference type="SUPFAM" id="SSF47323">
    <property type="entry name" value="Anticodon-binding domain of a subclass of class I aminoacyl-tRNA synthetases"/>
    <property type="match status" value="1"/>
</dbReference>
<dbReference type="Gene3D" id="3.90.740.10">
    <property type="entry name" value="Valyl/Leucyl/Isoleucyl-tRNA synthetase, editing domain"/>
    <property type="match status" value="1"/>
</dbReference>
<dbReference type="EMBL" id="CAADFF010000007">
    <property type="protein sequence ID" value="VFJ87489.1"/>
    <property type="molecule type" value="Genomic_DNA"/>
</dbReference>
<proteinExistence type="inferred from homology"/>
<dbReference type="Gene3D" id="1.10.730.20">
    <property type="match status" value="1"/>
</dbReference>
<dbReference type="InterPro" id="IPR050081">
    <property type="entry name" value="Ile-tRNA_ligase"/>
</dbReference>
<dbReference type="GO" id="GO:0005829">
    <property type="term" value="C:cytosol"/>
    <property type="evidence" value="ECO:0007669"/>
    <property type="project" value="TreeGrafter"/>
</dbReference>
<keyword evidence="4 14" id="KW-0963">Cytoplasm</keyword>
<evidence type="ECO:0000256" key="14">
    <source>
        <dbReference type="HAMAP-Rule" id="MF_02002"/>
    </source>
</evidence>
<evidence type="ECO:0000256" key="7">
    <source>
        <dbReference type="ARBA" id="ARBA00022741"/>
    </source>
</evidence>
<dbReference type="GO" id="GO:0005524">
    <property type="term" value="F:ATP binding"/>
    <property type="evidence" value="ECO:0007669"/>
    <property type="project" value="UniProtKB-UniRule"/>
</dbReference>
<dbReference type="FunFam" id="1.10.730.20:FF:000001">
    <property type="entry name" value="Isoleucine--tRNA ligase"/>
    <property type="match status" value="1"/>
</dbReference>
<protein>
    <recommendedName>
        <fullName evidence="14">Isoleucine--tRNA ligase</fullName>
        <ecNumber evidence="14">6.1.1.5</ecNumber>
    </recommendedName>
    <alternativeName>
        <fullName evidence="14">Isoleucyl-tRNA synthetase</fullName>
        <shortName evidence="14">IleRS</shortName>
    </alternativeName>
</protein>
<dbReference type="Pfam" id="PF00133">
    <property type="entry name" value="tRNA-synt_1"/>
    <property type="match status" value="1"/>
</dbReference>
<dbReference type="InterPro" id="IPR033708">
    <property type="entry name" value="Anticodon_Ile_BEm"/>
</dbReference>
<comment type="function">
    <text evidence="12 14">Catalyzes the attachment of isoleucine to tRNA(Ile). As IleRS can inadvertently accommodate and process structurally similar amino acids such as valine, to avoid such errors it has two additional distinct tRNA(Ile)-dependent editing activities. One activity is designated as 'pretransfer' editing and involves the hydrolysis of activated Val-AMP. The other activity is designated 'posttransfer' editing and involves deacylation of mischarged Val-tRNA(Ile).</text>
</comment>
<keyword evidence="5 14" id="KW-0436">Ligase</keyword>
<dbReference type="InterPro" id="IPR010663">
    <property type="entry name" value="Znf_FPG/IleRS"/>
</dbReference>
<evidence type="ECO:0000256" key="12">
    <source>
        <dbReference type="ARBA" id="ARBA00025217"/>
    </source>
</evidence>
<keyword evidence="7 14" id="KW-0547">Nucleotide-binding</keyword>
<feature type="binding site" evidence="14">
    <location>
        <position position="955"/>
    </location>
    <ligand>
        <name>Zn(2+)</name>
        <dbReference type="ChEBI" id="CHEBI:29105"/>
    </ligand>
</feature>
<dbReference type="GO" id="GO:0004822">
    <property type="term" value="F:isoleucine-tRNA ligase activity"/>
    <property type="evidence" value="ECO:0007669"/>
    <property type="project" value="UniProtKB-UniRule"/>
</dbReference>
<evidence type="ECO:0000259" key="16">
    <source>
        <dbReference type="Pfam" id="PF06827"/>
    </source>
</evidence>
<gene>
    <name evidence="14" type="primary">ileS</name>
    <name evidence="18" type="ORF">BECKLFY1418B_GA0070995_10078</name>
</gene>
<evidence type="ECO:0000256" key="4">
    <source>
        <dbReference type="ARBA" id="ARBA00022490"/>
    </source>
</evidence>
<dbReference type="InterPro" id="IPR023585">
    <property type="entry name" value="Ile-tRNA-ligase_type1"/>
</dbReference>
<dbReference type="PROSITE" id="PS00178">
    <property type="entry name" value="AA_TRNA_LIGASE_I"/>
    <property type="match status" value="1"/>
</dbReference>
<dbReference type="EC" id="6.1.1.5" evidence="14"/>
<evidence type="ECO:0000313" key="18">
    <source>
        <dbReference type="EMBL" id="VFJ87489.1"/>
    </source>
</evidence>
<keyword evidence="9 14" id="KW-0067">ATP-binding</keyword>
<dbReference type="InterPro" id="IPR014729">
    <property type="entry name" value="Rossmann-like_a/b/a_fold"/>
</dbReference>
<feature type="domain" description="Aminoacyl-tRNA synthetase class Ia" evidence="15">
    <location>
        <begin position="29"/>
        <end position="659"/>
    </location>
</feature>
<evidence type="ECO:0000259" key="17">
    <source>
        <dbReference type="Pfam" id="PF08264"/>
    </source>
</evidence>
<comment type="similarity">
    <text evidence="2 14">Belongs to the class-I aminoacyl-tRNA synthetase family. IleS type 1 subfamily.</text>
</comment>
<feature type="short sequence motif" description="'KMSKS' region" evidence="14">
    <location>
        <begin position="621"/>
        <end position="625"/>
    </location>
</feature>
<feature type="short sequence motif" description="'HIGH' region" evidence="14">
    <location>
        <begin position="58"/>
        <end position="68"/>
    </location>
</feature>
<comment type="subcellular location">
    <subcellularLocation>
        <location evidence="1 14">Cytoplasm</location>
    </subcellularLocation>
</comment>
<keyword evidence="6 14" id="KW-0479">Metal-binding</keyword>
<dbReference type="InterPro" id="IPR002301">
    <property type="entry name" value="Ile-tRNA-ligase"/>
</dbReference>
<comment type="cofactor">
    <cofactor evidence="14">
        <name>Zn(2+)</name>
        <dbReference type="ChEBI" id="CHEBI:29105"/>
    </cofactor>
    <text evidence="14">Binds 1 zinc ion per subunit.</text>
</comment>
<dbReference type="SUPFAM" id="SSF52374">
    <property type="entry name" value="Nucleotidylyl transferase"/>
    <property type="match status" value="1"/>
</dbReference>
<dbReference type="GO" id="GO:0002161">
    <property type="term" value="F:aminoacyl-tRNA deacylase activity"/>
    <property type="evidence" value="ECO:0007669"/>
    <property type="project" value="InterPro"/>
</dbReference>
<dbReference type="InterPro" id="IPR009008">
    <property type="entry name" value="Val/Leu/Ile-tRNA-synth_edit"/>
</dbReference>
<dbReference type="NCBIfam" id="TIGR00392">
    <property type="entry name" value="ileS"/>
    <property type="match status" value="1"/>
</dbReference>
<evidence type="ECO:0000256" key="11">
    <source>
        <dbReference type="ARBA" id="ARBA00023146"/>
    </source>
</evidence>
<evidence type="ECO:0000256" key="8">
    <source>
        <dbReference type="ARBA" id="ARBA00022833"/>
    </source>
</evidence>
<dbReference type="GO" id="GO:0006428">
    <property type="term" value="P:isoleucyl-tRNA aminoacylation"/>
    <property type="evidence" value="ECO:0007669"/>
    <property type="project" value="UniProtKB-UniRule"/>
</dbReference>
<comment type="catalytic activity">
    <reaction evidence="13 14">
        <text>tRNA(Ile) + L-isoleucine + ATP = L-isoleucyl-tRNA(Ile) + AMP + diphosphate</text>
        <dbReference type="Rhea" id="RHEA:11060"/>
        <dbReference type="Rhea" id="RHEA-COMP:9666"/>
        <dbReference type="Rhea" id="RHEA-COMP:9695"/>
        <dbReference type="ChEBI" id="CHEBI:30616"/>
        <dbReference type="ChEBI" id="CHEBI:33019"/>
        <dbReference type="ChEBI" id="CHEBI:58045"/>
        <dbReference type="ChEBI" id="CHEBI:78442"/>
        <dbReference type="ChEBI" id="CHEBI:78528"/>
        <dbReference type="ChEBI" id="CHEBI:456215"/>
        <dbReference type="EC" id="6.1.1.5"/>
    </reaction>
</comment>
<feature type="domain" description="Methionyl/Valyl/Leucyl/Isoleucyl-tRNA synthetase anticodon-binding" evidence="17">
    <location>
        <begin position="704"/>
        <end position="868"/>
    </location>
</feature>
<dbReference type="CDD" id="cd07960">
    <property type="entry name" value="Anticodon_Ia_Ile_BEm"/>
    <property type="match status" value="1"/>
</dbReference>
<dbReference type="PANTHER" id="PTHR42765">
    <property type="entry name" value="SOLEUCYL-TRNA SYNTHETASE"/>
    <property type="match status" value="1"/>
</dbReference>
<evidence type="ECO:0000256" key="13">
    <source>
        <dbReference type="ARBA" id="ARBA00048359"/>
    </source>
</evidence>
<dbReference type="InterPro" id="IPR009080">
    <property type="entry name" value="tRNAsynth_Ia_anticodon-bd"/>
</dbReference>
<reference evidence="18" key="1">
    <citation type="submission" date="2019-02" db="EMBL/GenBank/DDBJ databases">
        <authorList>
            <person name="Gruber-Vodicka R. H."/>
            <person name="Seah K. B. B."/>
        </authorList>
    </citation>
    <scope>NUCLEOTIDE SEQUENCE</scope>
    <source>
        <strain evidence="18">BECK_M7</strain>
    </source>
</reference>
<evidence type="ECO:0000259" key="15">
    <source>
        <dbReference type="Pfam" id="PF00133"/>
    </source>
</evidence>
<dbReference type="InterPro" id="IPR001412">
    <property type="entry name" value="aa-tRNA-synth_I_CS"/>
</dbReference>
<feature type="domain" description="Zinc finger FPG/IleRS-type" evidence="16">
    <location>
        <begin position="932"/>
        <end position="960"/>
    </location>
</feature>
<dbReference type="AlphaFoldDB" id="A0A450U725"/>
<dbReference type="GO" id="GO:0008270">
    <property type="term" value="F:zinc ion binding"/>
    <property type="evidence" value="ECO:0007669"/>
    <property type="project" value="UniProtKB-UniRule"/>
</dbReference>
<comment type="domain">
    <text evidence="14">IleRS has two distinct active sites: one for aminoacylation and one for editing. The misactivated valine is translocated from the active site to the editing site, which sterically excludes the correctly activated isoleucine. The single editing site contains two valyl binding pockets, one specific for each substrate (Val-AMP or Val-tRNA(Ile)).</text>
</comment>
<comment type="subunit">
    <text evidence="3 14">Monomer.</text>
</comment>
<name>A0A450U725_9GAMM</name>
<evidence type="ECO:0000256" key="9">
    <source>
        <dbReference type="ARBA" id="ARBA00022840"/>
    </source>
</evidence>
<organism evidence="18">
    <name type="scientific">Candidatus Kentrum sp. LFY</name>
    <dbReference type="NCBI Taxonomy" id="2126342"/>
    <lineage>
        <taxon>Bacteria</taxon>
        <taxon>Pseudomonadati</taxon>
        <taxon>Pseudomonadota</taxon>
        <taxon>Gammaproteobacteria</taxon>
        <taxon>Candidatus Kentrum</taxon>
    </lineage>
</organism>
<dbReference type="GO" id="GO:0000049">
    <property type="term" value="F:tRNA binding"/>
    <property type="evidence" value="ECO:0007669"/>
    <property type="project" value="InterPro"/>
</dbReference>
<dbReference type="Pfam" id="PF08264">
    <property type="entry name" value="Anticodon_1"/>
    <property type="match status" value="1"/>
</dbReference>
<accession>A0A450U725</accession>
<dbReference type="InterPro" id="IPR002300">
    <property type="entry name" value="aa-tRNA-synth_Ia"/>
</dbReference>
<dbReference type="PANTHER" id="PTHR42765:SF1">
    <property type="entry name" value="ISOLEUCINE--TRNA LIGASE, MITOCHONDRIAL"/>
    <property type="match status" value="1"/>
</dbReference>
<feature type="binding site" evidence="14">
    <location>
        <position position="624"/>
    </location>
    <ligand>
        <name>ATP</name>
        <dbReference type="ChEBI" id="CHEBI:30616"/>
    </ligand>
</feature>
<dbReference type="FunFam" id="3.40.50.620:FF:000048">
    <property type="entry name" value="Isoleucine--tRNA ligase"/>
    <property type="match status" value="1"/>
</dbReference>
<feature type="binding site" evidence="14">
    <location>
        <position position="937"/>
    </location>
    <ligand>
        <name>Zn(2+)</name>
        <dbReference type="ChEBI" id="CHEBI:29105"/>
    </ligand>
</feature>
<keyword evidence="8 14" id="KW-0862">Zinc</keyword>
<sequence>MSDYKDTLNLPKTGFPMRANLAGREPATLALWQELSLYERLRRARAGKKRYILHDGPPYANGDIHIGHAVNKVLKDIIVKARGMDGFDCPYVPGWDCHGLPIEHQVEKRVGKAGQKIHASAFRKACREYATKQVDKQRKDFMRLGILGDWEHPYLTMDFAIEANIIRALGKVIETGHLDRGFKPVHWCIDCGSALAEAEVEYDDRQSPAIDVRFPVQDETAFLRAFGLETEQDADQDTIPRGPISVLIWTTTPWTLPANQAVALNGEFDYVLVQIDTEQGEECLLLAKDLLIGTMARYGIEKYQVRGFCPGLRLEGLMLYHPLYPRMVPLILGEHVTLEAGTGAVHTAPGHGQEDYVVGNRYDLPVDNPVGPDGRFLTGTPFLEGRNVWDANSLIIGALEQSGHLMHVETVNHSYPHCWRHKTPIIFRATPQWFIRMGSGTADSADKATLRKNALSAISSVTWQPDWGAARIHGMVENRPDWCISRQRSWGTPITLFVHKETGIPHPDTVRLLDEVARRVETRGIDAWFDLDPEELLGADARDYQKVSDTLDVWFDSGATQFTVLSQRDELGFPADLYLEGSDQHRGWFQSSLLASLAMGRGAPYRAVLTHGFTVDAQGMKMSKSRGNVIAPQQVVSRLGADILRLWVAATDYSAEMSVSDEILKRMTDSYRRLRNTARFLLANLHGFDPDRDLIPPHRMLALDRWVVHRTATLQLDIQSAYRDNHFHIVYQKLHNFCTVDLGSLYLDIIKDRQYTTKTASLARRSAQTALYHIAEALVRWLAPILSFTSEEIWQHLPGKREPSVFLAEWYTDLAPLSGGDTGKGDGKDLEDPRFWERIIAVRDAVNRELEGLRTAGVIGSALDAQVDIYCDGALFTDLRQLGDELRFVLITSEANVHPAQQSPNDAVATVTDTSGPSGSPFWLRVTASPHKKCVRCWHRREDVGVNNTEHPELCGRCVENVEGEGEVRRIA</sequence>
<dbReference type="InterPro" id="IPR013155">
    <property type="entry name" value="M/V/L/I-tRNA-synth_anticd-bd"/>
</dbReference>
<evidence type="ECO:0000256" key="2">
    <source>
        <dbReference type="ARBA" id="ARBA00006887"/>
    </source>
</evidence>
<evidence type="ECO:0000256" key="5">
    <source>
        <dbReference type="ARBA" id="ARBA00022598"/>
    </source>
</evidence>
<dbReference type="FunFam" id="3.40.50.620:FF:000042">
    <property type="entry name" value="Isoleucine--tRNA ligase"/>
    <property type="match status" value="1"/>
</dbReference>
<evidence type="ECO:0000256" key="1">
    <source>
        <dbReference type="ARBA" id="ARBA00004496"/>
    </source>
</evidence>
<evidence type="ECO:0000256" key="3">
    <source>
        <dbReference type="ARBA" id="ARBA00011245"/>
    </source>
</evidence>
<dbReference type="PRINTS" id="PR00984">
    <property type="entry name" value="TRNASYNTHILE"/>
</dbReference>
<dbReference type="SUPFAM" id="SSF50677">
    <property type="entry name" value="ValRS/IleRS/LeuRS editing domain"/>
    <property type="match status" value="1"/>
</dbReference>
<dbReference type="Gene3D" id="3.40.50.620">
    <property type="entry name" value="HUPs"/>
    <property type="match status" value="2"/>
</dbReference>
<evidence type="ECO:0000256" key="10">
    <source>
        <dbReference type="ARBA" id="ARBA00022917"/>
    </source>
</evidence>